<organism evidence="3 4">
    <name type="scientific">Haliaeetus albicilla</name>
    <name type="common">White-tailed sea-eagle</name>
    <name type="synonym">Falco albicilla</name>
    <dbReference type="NCBI Taxonomy" id="8969"/>
    <lineage>
        <taxon>Eukaryota</taxon>
        <taxon>Metazoa</taxon>
        <taxon>Chordata</taxon>
        <taxon>Craniata</taxon>
        <taxon>Vertebrata</taxon>
        <taxon>Euteleostomi</taxon>
        <taxon>Archelosauria</taxon>
        <taxon>Archosauria</taxon>
        <taxon>Dinosauria</taxon>
        <taxon>Saurischia</taxon>
        <taxon>Theropoda</taxon>
        <taxon>Coelurosauria</taxon>
        <taxon>Aves</taxon>
        <taxon>Neognathae</taxon>
        <taxon>Neoaves</taxon>
        <taxon>Telluraves</taxon>
        <taxon>Accipitrimorphae</taxon>
        <taxon>Accipitriformes</taxon>
        <taxon>Accipitridae</taxon>
        <taxon>Accipitrinae</taxon>
        <taxon>Haliaeetus</taxon>
    </lineage>
</organism>
<feature type="non-terminal residue" evidence="3">
    <location>
        <position position="196"/>
    </location>
</feature>
<name>A0A091P839_HALAL</name>
<dbReference type="Proteomes" id="UP000054379">
    <property type="component" value="Unassembled WGS sequence"/>
</dbReference>
<gene>
    <name evidence="3" type="ORF">N329_05067</name>
</gene>
<protein>
    <submittedName>
        <fullName evidence="3">Uncharacterized protein</fullName>
    </submittedName>
</protein>
<dbReference type="GO" id="GO:0031012">
    <property type="term" value="C:extracellular matrix"/>
    <property type="evidence" value="ECO:0007669"/>
    <property type="project" value="TreeGrafter"/>
</dbReference>
<keyword evidence="1" id="KW-0175">Coiled coil</keyword>
<evidence type="ECO:0000256" key="2">
    <source>
        <dbReference type="SAM" id="MobiDB-lite"/>
    </source>
</evidence>
<feature type="non-terminal residue" evidence="3">
    <location>
        <position position="1"/>
    </location>
</feature>
<feature type="region of interest" description="Disordered" evidence="2">
    <location>
        <begin position="167"/>
        <end position="196"/>
    </location>
</feature>
<reference evidence="3 4" key="1">
    <citation type="submission" date="2014-04" db="EMBL/GenBank/DDBJ databases">
        <title>Genome evolution of avian class.</title>
        <authorList>
            <person name="Zhang G."/>
            <person name="Li C."/>
        </authorList>
    </citation>
    <scope>NUCLEOTIDE SEQUENCE [LARGE SCALE GENOMIC DNA]</scope>
    <source>
        <strain evidence="3">BGI_N329</strain>
    </source>
</reference>
<dbReference type="GO" id="GO:0007508">
    <property type="term" value="P:larval heart development"/>
    <property type="evidence" value="ECO:0007669"/>
    <property type="project" value="TreeGrafter"/>
</dbReference>
<dbReference type="EMBL" id="KK653633">
    <property type="protein sequence ID" value="KFQ03373.1"/>
    <property type="molecule type" value="Genomic_DNA"/>
</dbReference>
<dbReference type="AlphaFoldDB" id="A0A091P839"/>
<evidence type="ECO:0000313" key="3">
    <source>
        <dbReference type="EMBL" id="KFQ03373.1"/>
    </source>
</evidence>
<accession>A0A091P839</accession>
<dbReference type="PANTHER" id="PTHR33395:SF22">
    <property type="entry name" value="REVERSE TRANSCRIPTASE DOMAIN-CONTAINING PROTEIN"/>
    <property type="match status" value="1"/>
</dbReference>
<sequence length="196" mass="22798">RANFGLFRTLVERVPWGMVLKGKGVQEGWTFFKKEILMAQDKAIPIHCKMNHRGRLPAWLSRQCLLGLWKKKRVYHLWKKGQATQEEYRDLVRSCREEIRKAKAQLELNLATIVRDNKKCFYKYVNNKTAKENICPLLDTEGNIATRDEEKAEVLNAFFASVFNRETSYPQGTQPPELEGKDGEQNIPPSIQEEMV</sequence>
<evidence type="ECO:0000256" key="1">
    <source>
        <dbReference type="SAM" id="Coils"/>
    </source>
</evidence>
<dbReference type="PANTHER" id="PTHR33395">
    <property type="entry name" value="TRANSCRIPTASE, PUTATIVE-RELATED-RELATED"/>
    <property type="match status" value="1"/>
</dbReference>
<dbReference type="GO" id="GO:0061343">
    <property type="term" value="P:cell adhesion involved in heart morphogenesis"/>
    <property type="evidence" value="ECO:0007669"/>
    <property type="project" value="TreeGrafter"/>
</dbReference>
<feature type="coiled-coil region" evidence="1">
    <location>
        <begin position="85"/>
        <end position="116"/>
    </location>
</feature>
<proteinExistence type="predicted"/>
<evidence type="ECO:0000313" key="4">
    <source>
        <dbReference type="Proteomes" id="UP000054379"/>
    </source>
</evidence>